<proteinExistence type="inferred from homology"/>
<evidence type="ECO:0000259" key="8">
    <source>
        <dbReference type="Pfam" id="PF01494"/>
    </source>
</evidence>
<comment type="cofactor">
    <cofactor evidence="1">
        <name>FAD</name>
        <dbReference type="ChEBI" id="CHEBI:57692"/>
    </cofactor>
</comment>
<dbReference type="EMBL" id="JBHRYF010000002">
    <property type="protein sequence ID" value="MFC3659765.1"/>
    <property type="molecule type" value="Genomic_DNA"/>
</dbReference>
<dbReference type="Proteomes" id="UP001595724">
    <property type="component" value="Unassembled WGS sequence"/>
</dbReference>
<dbReference type="EC" id="1.14.13.-" evidence="9"/>
<keyword evidence="7" id="KW-0503">Monooxygenase</keyword>
<evidence type="ECO:0000256" key="6">
    <source>
        <dbReference type="ARBA" id="ARBA00023002"/>
    </source>
</evidence>
<organism evidence="9 10">
    <name type="scientific">Luteimonas notoginsengisoli</name>
    <dbReference type="NCBI Taxonomy" id="1578200"/>
    <lineage>
        <taxon>Bacteria</taxon>
        <taxon>Pseudomonadati</taxon>
        <taxon>Pseudomonadota</taxon>
        <taxon>Gammaproteobacteria</taxon>
        <taxon>Lysobacterales</taxon>
        <taxon>Lysobacteraceae</taxon>
        <taxon>Luteimonas</taxon>
    </lineage>
</organism>
<gene>
    <name evidence="9" type="primary">ubiH</name>
    <name evidence="9" type="synonym">visB</name>
    <name evidence="9" type="ORF">ACFOM9_06695</name>
</gene>
<keyword evidence="4" id="KW-0285">Flavoprotein</keyword>
<accession>A0ABV7US22</accession>
<dbReference type="InterPro" id="IPR002938">
    <property type="entry name" value="FAD-bd"/>
</dbReference>
<dbReference type="InterPro" id="IPR036188">
    <property type="entry name" value="FAD/NAD-bd_sf"/>
</dbReference>
<dbReference type="PANTHER" id="PTHR43876:SF8">
    <property type="entry name" value="2-OCTAPRENYL-6-METHOXYPHENOL HYDROXYLASE"/>
    <property type="match status" value="1"/>
</dbReference>
<dbReference type="InterPro" id="IPR010971">
    <property type="entry name" value="UbiH/COQ6"/>
</dbReference>
<evidence type="ECO:0000256" key="1">
    <source>
        <dbReference type="ARBA" id="ARBA00001974"/>
    </source>
</evidence>
<dbReference type="PANTHER" id="PTHR43876">
    <property type="entry name" value="UBIQUINONE BIOSYNTHESIS MONOOXYGENASE COQ6, MITOCHONDRIAL"/>
    <property type="match status" value="1"/>
</dbReference>
<evidence type="ECO:0000256" key="3">
    <source>
        <dbReference type="ARBA" id="ARBA00005349"/>
    </source>
</evidence>
<protein>
    <submittedName>
        <fullName evidence="9">2-octaprenyl-6-methoxyphenyl hydroxylase</fullName>
        <ecNumber evidence="9">1.14.13.-</ecNumber>
    </submittedName>
</protein>
<name>A0ABV7US22_9GAMM</name>
<keyword evidence="5" id="KW-0274">FAD</keyword>
<dbReference type="InterPro" id="IPR051205">
    <property type="entry name" value="UbiH/COQ6_monooxygenase"/>
</dbReference>
<keyword evidence="6 9" id="KW-0560">Oxidoreductase</keyword>
<evidence type="ECO:0000313" key="10">
    <source>
        <dbReference type="Proteomes" id="UP001595724"/>
    </source>
</evidence>
<dbReference type="NCBIfam" id="TIGR01988">
    <property type="entry name" value="Ubi-OHases"/>
    <property type="match status" value="1"/>
</dbReference>
<dbReference type="GO" id="GO:0016491">
    <property type="term" value="F:oxidoreductase activity"/>
    <property type="evidence" value="ECO:0007669"/>
    <property type="project" value="UniProtKB-KW"/>
</dbReference>
<dbReference type="Gene3D" id="3.50.50.60">
    <property type="entry name" value="FAD/NAD(P)-binding domain"/>
    <property type="match status" value="2"/>
</dbReference>
<feature type="domain" description="FAD-binding" evidence="8">
    <location>
        <begin position="10"/>
        <end position="321"/>
    </location>
</feature>
<dbReference type="SUPFAM" id="SSF51905">
    <property type="entry name" value="FAD/NAD(P)-binding domain"/>
    <property type="match status" value="1"/>
</dbReference>
<sequence length="410" mass="43410">MNHVVARKEHDVVIVGGGLVGASLAIALDRIGLDVGMVEAAPAGALPAVFDERNLSFADATVNALEALGVMSKLSAPTGAITRIHVSRRGDFGRACLVAADYGREAFGRVVVARDFGEALESRLQELQRLTRYRPARFVGLAGGDDSTRVVRIADAGGERGLRARLLVAADGTGSAVRDALGIQAERHDYLQSLFVARLRAARAPDGTAYERLGDHGPTALLPRGDRHFGLVHGVARDEAATVQALDDTAFLDRIQRAFGWRVGRLESIGARSIYPAIRTVARSTIAPRAALVGNAAQTLHPIGAQGFNLGLRDALTLAELIETRGGAGADPGDPGLLAEHVQRREDDRARTLAMSDGLARLTANDAPLLRPLRSLGLFALDRMPSAQAWLVGGAMGYRGQVPALCRKAS</sequence>
<dbReference type="RefSeq" id="WP_386707939.1">
    <property type="nucleotide sequence ID" value="NZ_JBHRYF010000002.1"/>
</dbReference>
<reference evidence="10" key="1">
    <citation type="journal article" date="2019" name="Int. J. Syst. Evol. Microbiol.">
        <title>The Global Catalogue of Microorganisms (GCM) 10K type strain sequencing project: providing services to taxonomists for standard genome sequencing and annotation.</title>
        <authorList>
            <consortium name="The Broad Institute Genomics Platform"/>
            <consortium name="The Broad Institute Genome Sequencing Center for Infectious Disease"/>
            <person name="Wu L."/>
            <person name="Ma J."/>
        </authorList>
    </citation>
    <scope>NUCLEOTIDE SEQUENCE [LARGE SCALE GENOMIC DNA]</scope>
    <source>
        <strain evidence="10">KCTC 42211</strain>
    </source>
</reference>
<evidence type="ECO:0000256" key="2">
    <source>
        <dbReference type="ARBA" id="ARBA00004749"/>
    </source>
</evidence>
<comment type="similarity">
    <text evidence="3">Belongs to the UbiH/COQ6 family.</text>
</comment>
<evidence type="ECO:0000256" key="7">
    <source>
        <dbReference type="ARBA" id="ARBA00023033"/>
    </source>
</evidence>
<evidence type="ECO:0000313" key="9">
    <source>
        <dbReference type="EMBL" id="MFC3659765.1"/>
    </source>
</evidence>
<keyword evidence="10" id="KW-1185">Reference proteome</keyword>
<comment type="pathway">
    <text evidence="2">Cofactor biosynthesis; ubiquinone biosynthesis.</text>
</comment>
<evidence type="ECO:0000256" key="4">
    <source>
        <dbReference type="ARBA" id="ARBA00022630"/>
    </source>
</evidence>
<dbReference type="NCBIfam" id="NF004356">
    <property type="entry name" value="PRK05732.1"/>
    <property type="match status" value="1"/>
</dbReference>
<evidence type="ECO:0000256" key="5">
    <source>
        <dbReference type="ARBA" id="ARBA00022827"/>
    </source>
</evidence>
<comment type="caution">
    <text evidence="9">The sequence shown here is derived from an EMBL/GenBank/DDBJ whole genome shotgun (WGS) entry which is preliminary data.</text>
</comment>
<dbReference type="PRINTS" id="PR00420">
    <property type="entry name" value="RNGMNOXGNASE"/>
</dbReference>
<dbReference type="Pfam" id="PF01494">
    <property type="entry name" value="FAD_binding_3"/>
    <property type="match status" value="1"/>
</dbReference>